<accession>A0A1R2BRT5</accession>
<dbReference type="Proteomes" id="UP000187209">
    <property type="component" value="Unassembled WGS sequence"/>
</dbReference>
<organism evidence="1 2">
    <name type="scientific">Stentor coeruleus</name>
    <dbReference type="NCBI Taxonomy" id="5963"/>
    <lineage>
        <taxon>Eukaryota</taxon>
        <taxon>Sar</taxon>
        <taxon>Alveolata</taxon>
        <taxon>Ciliophora</taxon>
        <taxon>Postciliodesmatophora</taxon>
        <taxon>Heterotrichea</taxon>
        <taxon>Heterotrichida</taxon>
        <taxon>Stentoridae</taxon>
        <taxon>Stentor</taxon>
    </lineage>
</organism>
<comment type="caution">
    <text evidence="1">The sequence shown here is derived from an EMBL/GenBank/DDBJ whole genome shotgun (WGS) entry which is preliminary data.</text>
</comment>
<protein>
    <submittedName>
        <fullName evidence="1">Uncharacterized protein</fullName>
    </submittedName>
</protein>
<reference evidence="1 2" key="1">
    <citation type="submission" date="2016-11" db="EMBL/GenBank/DDBJ databases">
        <title>The macronuclear genome of Stentor coeruleus: a giant cell with tiny introns.</title>
        <authorList>
            <person name="Slabodnick M."/>
            <person name="Ruby J.G."/>
            <person name="Reiff S.B."/>
            <person name="Swart E.C."/>
            <person name="Gosai S."/>
            <person name="Prabakaran S."/>
            <person name="Witkowska E."/>
            <person name="Larue G.E."/>
            <person name="Fisher S."/>
            <person name="Freeman R.M."/>
            <person name="Gunawardena J."/>
            <person name="Chu W."/>
            <person name="Stover N.A."/>
            <person name="Gregory B.D."/>
            <person name="Nowacki M."/>
            <person name="Derisi J."/>
            <person name="Roy S.W."/>
            <person name="Marshall W.F."/>
            <person name="Sood P."/>
        </authorList>
    </citation>
    <scope>NUCLEOTIDE SEQUENCE [LARGE SCALE GENOMIC DNA]</scope>
    <source>
        <strain evidence="1">WM001</strain>
    </source>
</reference>
<evidence type="ECO:0000313" key="2">
    <source>
        <dbReference type="Proteomes" id="UP000187209"/>
    </source>
</evidence>
<gene>
    <name evidence="1" type="ORF">SteCoe_20431</name>
</gene>
<dbReference type="AlphaFoldDB" id="A0A1R2BRT5"/>
<keyword evidence="2" id="KW-1185">Reference proteome</keyword>
<sequence>MGNRILCSCCDNPEPNQQGVMRINIATYSQEDPSNSSRSEAVFLPLPIPSENSQSNGCIILHPVINKPGFSSELSLSPSSLCKIPISESQESVQSIMEGLKPKTKSQPISTTDTPKVVSKIHNNSSISYAKSKSPTSSEINRIIPVVQIDIARNYKYKGKQRFKGKK</sequence>
<evidence type="ECO:0000313" key="1">
    <source>
        <dbReference type="EMBL" id="OMJ79539.1"/>
    </source>
</evidence>
<name>A0A1R2BRT5_9CILI</name>
<proteinExistence type="predicted"/>
<dbReference type="EMBL" id="MPUH01000466">
    <property type="protein sequence ID" value="OMJ79539.1"/>
    <property type="molecule type" value="Genomic_DNA"/>
</dbReference>